<dbReference type="HOGENOM" id="CLU_075239_0_0_0"/>
<evidence type="ECO:0000313" key="2">
    <source>
        <dbReference type="EMBL" id="ABV33980.1"/>
    </source>
</evidence>
<reference evidence="2 3" key="2">
    <citation type="journal article" date="2009" name="Proc. Natl. Acad. Sci. U.S.A.">
        <title>On the chimeric nature, thermophilic origin, and phylogenetic placement of the Thermotogales.</title>
        <authorList>
            <person name="Zhaxybayeva O."/>
            <person name="Swithers K.S."/>
            <person name="Lapierre P."/>
            <person name="Fournier G.P."/>
            <person name="Bickhart D.M."/>
            <person name="DeBoy R.T."/>
            <person name="Nelson K.E."/>
            <person name="Nesbo C.L."/>
            <person name="Doolittle W.F."/>
            <person name="Gogarten J.P."/>
            <person name="Noll K.M."/>
        </authorList>
    </citation>
    <scope>NUCLEOTIDE SEQUENCE [LARGE SCALE GENOMIC DNA]</scope>
    <source>
        <strain evidence="3">ATCC BAA-301 / DSM 14385 / NBRC 107922 / TMO</strain>
    </source>
</reference>
<dbReference type="Pfam" id="PF03437">
    <property type="entry name" value="BtpA"/>
    <property type="match status" value="1"/>
</dbReference>
<dbReference type="SUPFAM" id="SSF51366">
    <property type="entry name" value="Ribulose-phoshate binding barrel"/>
    <property type="match status" value="1"/>
</dbReference>
<dbReference type="KEGG" id="tle:Tlet_1424"/>
<dbReference type="InterPro" id="IPR011060">
    <property type="entry name" value="RibuloseP-bd_barrel"/>
</dbReference>
<dbReference type="AlphaFoldDB" id="A8F746"/>
<dbReference type="STRING" id="416591.Tlet_1424"/>
<dbReference type="PANTHER" id="PTHR21381">
    <property type="entry name" value="ZGC:162297"/>
    <property type="match status" value="1"/>
</dbReference>
<evidence type="ECO:0000313" key="3">
    <source>
        <dbReference type="Proteomes" id="UP000002016"/>
    </source>
</evidence>
<dbReference type="PANTHER" id="PTHR21381:SF3">
    <property type="entry name" value="SGC REGION PROTEIN SGCQ-RELATED"/>
    <property type="match status" value="1"/>
</dbReference>
<protein>
    <submittedName>
        <fullName evidence="2">Photosystem I assembly BtpA</fullName>
    </submittedName>
</protein>
<dbReference type="PIRSF" id="PIRSF005956">
    <property type="entry name" value="BtpA"/>
    <property type="match status" value="1"/>
</dbReference>
<dbReference type="NCBIfam" id="TIGR00259">
    <property type="entry name" value="thylakoid_BtpA"/>
    <property type="match status" value="1"/>
</dbReference>
<organism evidence="2 3">
    <name type="scientific">Pseudothermotoga lettingae (strain ATCC BAA-301 / DSM 14385 / NBRC 107922 / TMO)</name>
    <name type="common">Thermotoga lettingae</name>
    <dbReference type="NCBI Taxonomy" id="416591"/>
    <lineage>
        <taxon>Bacteria</taxon>
        <taxon>Thermotogati</taxon>
        <taxon>Thermotogota</taxon>
        <taxon>Thermotogae</taxon>
        <taxon>Thermotogales</taxon>
        <taxon>Thermotogaceae</taxon>
        <taxon>Pseudothermotoga</taxon>
    </lineage>
</organism>
<dbReference type="RefSeq" id="WP_012003456.1">
    <property type="nucleotide sequence ID" value="NC_009828.1"/>
</dbReference>
<dbReference type="EMBL" id="CP000812">
    <property type="protein sequence ID" value="ABV33980.1"/>
    <property type="molecule type" value="Genomic_DNA"/>
</dbReference>
<keyword evidence="3" id="KW-1185">Reference proteome</keyword>
<dbReference type="InterPro" id="IPR005137">
    <property type="entry name" value="BtpA"/>
</dbReference>
<sequence>MQNWLEEMFKVKKPFIGMCHLLPLPGDPYYSDGDLKQVIEWAKRDLMALQNGGVDGVLFSNEFSMPYVTKVPTVTVACMARIIGELRTYIKVPFGVDVLWDPIATLDLAVAVDAYFVREVFSGVYASDFGLWNLNFGEVARHRRAIGAQKVRLLFNIVPESARYLADREPVEIAKSTVFNHRPDALCVSGLTAGVPANTSTLQKIKEVLPDVIIFANTGVCIENVEEIIRVADGAIVGTAFKYDKRFENHVDENRVKELMDKVKSLRART</sequence>
<proteinExistence type="inferred from homology"/>
<comment type="similarity">
    <text evidence="1">Belongs to the BtpA family.</text>
</comment>
<evidence type="ECO:0000256" key="1">
    <source>
        <dbReference type="ARBA" id="ARBA00006007"/>
    </source>
</evidence>
<dbReference type="Proteomes" id="UP000002016">
    <property type="component" value="Chromosome"/>
</dbReference>
<dbReference type="eggNOG" id="COG0434">
    <property type="taxonomic scope" value="Bacteria"/>
</dbReference>
<accession>A8F746</accession>
<reference evidence="2 3" key="1">
    <citation type="submission" date="2007-08" db="EMBL/GenBank/DDBJ databases">
        <title>Complete sequence of Thermotoga lettingae TMO.</title>
        <authorList>
            <consortium name="US DOE Joint Genome Institute"/>
            <person name="Copeland A."/>
            <person name="Lucas S."/>
            <person name="Lapidus A."/>
            <person name="Barry K."/>
            <person name="Glavina del Rio T."/>
            <person name="Dalin E."/>
            <person name="Tice H."/>
            <person name="Pitluck S."/>
            <person name="Foster B."/>
            <person name="Bruce D."/>
            <person name="Schmutz J."/>
            <person name="Larimer F."/>
            <person name="Land M."/>
            <person name="Hauser L."/>
            <person name="Kyrpides N."/>
            <person name="Mikhailova N."/>
            <person name="Nelson K."/>
            <person name="Gogarten J.P."/>
            <person name="Noll K."/>
            <person name="Richardson P."/>
        </authorList>
    </citation>
    <scope>NUCLEOTIDE SEQUENCE [LARGE SCALE GENOMIC DNA]</scope>
    <source>
        <strain evidence="3">ATCC BAA-301 / DSM 14385 / NBRC 107922 / TMO</strain>
    </source>
</reference>
<gene>
    <name evidence="2" type="ordered locus">Tlet_1424</name>
</gene>
<name>A8F746_PSELT</name>